<evidence type="ECO:0000313" key="6">
    <source>
        <dbReference type="EMBL" id="SHI89247.1"/>
    </source>
</evidence>
<evidence type="ECO:0000259" key="5">
    <source>
        <dbReference type="PROSITE" id="PS51007"/>
    </source>
</evidence>
<evidence type="ECO:0000256" key="4">
    <source>
        <dbReference type="PROSITE-ProRule" id="PRU00433"/>
    </source>
</evidence>
<dbReference type="Proteomes" id="UP000184232">
    <property type="component" value="Unassembled WGS sequence"/>
</dbReference>
<dbReference type="GO" id="GO:0046872">
    <property type="term" value="F:metal ion binding"/>
    <property type="evidence" value="ECO:0007669"/>
    <property type="project" value="UniProtKB-KW"/>
</dbReference>
<sequence>MKKLVFSLAILVLVSCGGKKEEEPFGKSKEVESVSVTEESVKDVNPLVEEGQKLFEGKGTCSACHQPENKVIGPSLKEISKIYTEKNGNIITFLKGEAEPIVDPSQFEVMKANFAITKNMTDEELASLEAYIKSF</sequence>
<proteinExistence type="predicted"/>
<dbReference type="PROSITE" id="PS51257">
    <property type="entry name" value="PROKAR_LIPOPROTEIN"/>
    <property type="match status" value="1"/>
</dbReference>
<name>A0A1M6EUU7_9FLAO</name>
<dbReference type="OrthoDB" id="9814063at2"/>
<accession>A0A1M6EUU7</accession>
<keyword evidence="7" id="KW-1185">Reference proteome</keyword>
<evidence type="ECO:0000256" key="2">
    <source>
        <dbReference type="ARBA" id="ARBA00022723"/>
    </source>
</evidence>
<dbReference type="GO" id="GO:0020037">
    <property type="term" value="F:heme binding"/>
    <property type="evidence" value="ECO:0007669"/>
    <property type="project" value="InterPro"/>
</dbReference>
<keyword evidence="3 4" id="KW-0408">Iron</keyword>
<dbReference type="SUPFAM" id="SSF46626">
    <property type="entry name" value="Cytochrome c"/>
    <property type="match status" value="1"/>
</dbReference>
<dbReference type="InterPro" id="IPR009056">
    <property type="entry name" value="Cyt_c-like_dom"/>
</dbReference>
<gene>
    <name evidence="6" type="ORF">SAMN05444337_1045</name>
</gene>
<dbReference type="Pfam" id="PF00034">
    <property type="entry name" value="Cytochrom_C"/>
    <property type="match status" value="1"/>
</dbReference>
<keyword evidence="2 4" id="KW-0479">Metal-binding</keyword>
<dbReference type="Gene3D" id="1.10.760.10">
    <property type="entry name" value="Cytochrome c-like domain"/>
    <property type="match status" value="1"/>
</dbReference>
<dbReference type="PROSITE" id="PS51007">
    <property type="entry name" value="CYTC"/>
    <property type="match status" value="1"/>
</dbReference>
<dbReference type="GO" id="GO:0009055">
    <property type="term" value="F:electron transfer activity"/>
    <property type="evidence" value="ECO:0007669"/>
    <property type="project" value="InterPro"/>
</dbReference>
<evidence type="ECO:0000256" key="1">
    <source>
        <dbReference type="ARBA" id="ARBA00022617"/>
    </source>
</evidence>
<evidence type="ECO:0000256" key="3">
    <source>
        <dbReference type="ARBA" id="ARBA00023004"/>
    </source>
</evidence>
<dbReference type="InterPro" id="IPR036909">
    <property type="entry name" value="Cyt_c-like_dom_sf"/>
</dbReference>
<keyword evidence="1 4" id="KW-0349">Heme</keyword>
<protein>
    <submittedName>
        <fullName evidence="6">Cytochrome c</fullName>
    </submittedName>
</protein>
<dbReference type="AlphaFoldDB" id="A0A1M6EUU7"/>
<dbReference type="EMBL" id="FQZH01000001">
    <property type="protein sequence ID" value="SHI89247.1"/>
    <property type="molecule type" value="Genomic_DNA"/>
</dbReference>
<feature type="domain" description="Cytochrome c" evidence="5">
    <location>
        <begin position="46"/>
        <end position="135"/>
    </location>
</feature>
<organism evidence="6 7">
    <name type="scientific">Flavobacterium haoranii</name>
    <dbReference type="NCBI Taxonomy" id="683124"/>
    <lineage>
        <taxon>Bacteria</taxon>
        <taxon>Pseudomonadati</taxon>
        <taxon>Bacteroidota</taxon>
        <taxon>Flavobacteriia</taxon>
        <taxon>Flavobacteriales</taxon>
        <taxon>Flavobacteriaceae</taxon>
        <taxon>Flavobacterium</taxon>
    </lineage>
</organism>
<dbReference type="RefSeq" id="WP_072782458.1">
    <property type="nucleotide sequence ID" value="NZ_CP045292.1"/>
</dbReference>
<reference evidence="6 7" key="1">
    <citation type="submission" date="2016-11" db="EMBL/GenBank/DDBJ databases">
        <authorList>
            <person name="Jaros S."/>
            <person name="Januszkiewicz K."/>
            <person name="Wedrychowicz H."/>
        </authorList>
    </citation>
    <scope>NUCLEOTIDE SEQUENCE [LARGE SCALE GENOMIC DNA]</scope>
    <source>
        <strain evidence="6 7">DSM 22807</strain>
    </source>
</reference>
<dbReference type="STRING" id="683124.SAMN05444337_1045"/>
<evidence type="ECO:0000313" key="7">
    <source>
        <dbReference type="Proteomes" id="UP000184232"/>
    </source>
</evidence>